<dbReference type="SMART" id="SM00322">
    <property type="entry name" value="KH"/>
    <property type="match status" value="2"/>
</dbReference>
<dbReference type="Gene3D" id="3.30.1370.10">
    <property type="entry name" value="K Homology domain, type 1"/>
    <property type="match status" value="2"/>
</dbReference>
<evidence type="ECO:0000259" key="4">
    <source>
        <dbReference type="SMART" id="SM00322"/>
    </source>
</evidence>
<dbReference type="Pfam" id="PF00013">
    <property type="entry name" value="KH_1"/>
    <property type="match status" value="2"/>
</dbReference>
<reference evidence="5" key="1">
    <citation type="submission" date="2023-10" db="EMBL/GenBank/DDBJ databases">
        <authorList>
            <person name="Chen Y."/>
            <person name="Shah S."/>
            <person name="Dougan E. K."/>
            <person name="Thang M."/>
            <person name="Chan C."/>
        </authorList>
    </citation>
    <scope>NUCLEOTIDE SEQUENCE [LARGE SCALE GENOMIC DNA]</scope>
</reference>
<name>A0ABN9QPY6_9DINO</name>
<feature type="compositionally biased region" description="Basic and acidic residues" evidence="3">
    <location>
        <begin position="301"/>
        <end position="321"/>
    </location>
</feature>
<feature type="domain" description="K Homology" evidence="4">
    <location>
        <begin position="21"/>
        <end position="95"/>
    </location>
</feature>
<evidence type="ECO:0000256" key="1">
    <source>
        <dbReference type="ARBA" id="ARBA00022737"/>
    </source>
</evidence>
<comment type="caution">
    <text evidence="5">The sequence shown here is derived from an EMBL/GenBank/DDBJ whole genome shotgun (WGS) entry which is preliminary data.</text>
</comment>
<sequence length="321" mass="34859">METKKASDGKKMASGSKAAAAKSSLKFLTPQALAGAIVGHGGSKIAAMRSENSAGMQLSDRKETYPGTDSRQLTLTCESEEALLNLTTKILKIQLELISPEELQKSNNDQWIARESLGNDSELKICLLVPRAAGGGIIGKGGASIKQLRESSGVKRLVISDGEPSSMGPASDQMVSITGSLKSCQAVIKEVSKQIQALSGELWFGAWLASTPAATSGWEGGGSDAEWGWNDWNSSWDWNSRLERRLGPQQRWAEQRLLGPEHSRSGCMGYAPQSPGGLPRLRDELHSAQEPHRRPHRPRRPERPEGQGKDLRRHLHPADSR</sequence>
<dbReference type="InterPro" id="IPR004088">
    <property type="entry name" value="KH_dom_type_1"/>
</dbReference>
<feature type="compositionally biased region" description="Basic and acidic residues" evidence="3">
    <location>
        <begin position="280"/>
        <end position="292"/>
    </location>
</feature>
<dbReference type="Proteomes" id="UP001189429">
    <property type="component" value="Unassembled WGS sequence"/>
</dbReference>
<proteinExistence type="predicted"/>
<evidence type="ECO:0000256" key="3">
    <source>
        <dbReference type="SAM" id="MobiDB-lite"/>
    </source>
</evidence>
<dbReference type="PROSITE" id="PS50084">
    <property type="entry name" value="KH_TYPE_1"/>
    <property type="match status" value="2"/>
</dbReference>
<protein>
    <recommendedName>
        <fullName evidence="4">K Homology domain-containing protein</fullName>
    </recommendedName>
</protein>
<dbReference type="InterPro" id="IPR036612">
    <property type="entry name" value="KH_dom_type_1_sf"/>
</dbReference>
<dbReference type="PANTHER" id="PTHR10288">
    <property type="entry name" value="KH DOMAIN CONTAINING RNA BINDING PROTEIN"/>
    <property type="match status" value="1"/>
</dbReference>
<evidence type="ECO:0000256" key="2">
    <source>
        <dbReference type="PROSITE-ProRule" id="PRU00117"/>
    </source>
</evidence>
<keyword evidence="1" id="KW-0677">Repeat</keyword>
<organism evidence="5 6">
    <name type="scientific">Prorocentrum cordatum</name>
    <dbReference type="NCBI Taxonomy" id="2364126"/>
    <lineage>
        <taxon>Eukaryota</taxon>
        <taxon>Sar</taxon>
        <taxon>Alveolata</taxon>
        <taxon>Dinophyceae</taxon>
        <taxon>Prorocentrales</taxon>
        <taxon>Prorocentraceae</taxon>
        <taxon>Prorocentrum</taxon>
    </lineage>
</organism>
<accession>A0ABN9QPY6</accession>
<keyword evidence="6" id="KW-1185">Reference proteome</keyword>
<dbReference type="EMBL" id="CAUYUJ010003614">
    <property type="protein sequence ID" value="CAK0806031.1"/>
    <property type="molecule type" value="Genomic_DNA"/>
</dbReference>
<dbReference type="InterPro" id="IPR004087">
    <property type="entry name" value="KH_dom"/>
</dbReference>
<feature type="region of interest" description="Disordered" evidence="3">
    <location>
        <begin position="259"/>
        <end position="321"/>
    </location>
</feature>
<keyword evidence="2" id="KW-0694">RNA-binding</keyword>
<evidence type="ECO:0000313" key="5">
    <source>
        <dbReference type="EMBL" id="CAK0806031.1"/>
    </source>
</evidence>
<feature type="domain" description="K Homology" evidence="4">
    <location>
        <begin position="121"/>
        <end position="196"/>
    </location>
</feature>
<dbReference type="SUPFAM" id="SSF54791">
    <property type="entry name" value="Eukaryotic type KH-domain (KH-domain type I)"/>
    <property type="match status" value="2"/>
</dbReference>
<gene>
    <name evidence="5" type="ORF">PCOR1329_LOCUS12394</name>
</gene>
<evidence type="ECO:0000313" key="6">
    <source>
        <dbReference type="Proteomes" id="UP001189429"/>
    </source>
</evidence>